<dbReference type="RefSeq" id="WP_251420600.1">
    <property type="nucleotide sequence ID" value="NZ_BAAFQO010000002.1"/>
</dbReference>
<dbReference type="Gene3D" id="3.90.470.20">
    <property type="entry name" value="4'-phosphopantetheinyl transferase domain"/>
    <property type="match status" value="1"/>
</dbReference>
<protein>
    <submittedName>
        <fullName evidence="1">Uncharacterized protein</fullName>
    </submittedName>
</protein>
<evidence type="ECO:0000313" key="2">
    <source>
        <dbReference type="Proteomes" id="UP001565242"/>
    </source>
</evidence>
<dbReference type="EMBL" id="JBCLSQ010000001">
    <property type="protein sequence ID" value="MEY8536893.1"/>
    <property type="molecule type" value="Genomic_DNA"/>
</dbReference>
<accession>A0ABV4D7F8</accession>
<sequence>MSNIEIFIYKDTGEALENTLFGQRLERYNQAIREETKRKHLVGSQVVFQVLGFYNLSDQLLLQAFEKSAHEIENLPFYISFSNSDSFYVLAISKTPVGIDAEVLRERSDLVYDTYLGNGDKDYKKKRFYKKWLEKEAKIKISCCSSRHEMYYRRRSEIVIGICGIQHSNLLAFKINHLSNEPVRIDLDEF</sequence>
<dbReference type="InterPro" id="IPR037143">
    <property type="entry name" value="4-PPantetheinyl_Trfase_dom_sf"/>
</dbReference>
<dbReference type="Proteomes" id="UP001565242">
    <property type="component" value="Unassembled WGS sequence"/>
</dbReference>
<evidence type="ECO:0000313" key="1">
    <source>
        <dbReference type="EMBL" id="MEY8536893.1"/>
    </source>
</evidence>
<organism evidence="1 2">
    <name type="scientific">Lactococcus muris</name>
    <dbReference type="NCBI Taxonomy" id="2941330"/>
    <lineage>
        <taxon>Bacteria</taxon>
        <taxon>Bacillati</taxon>
        <taxon>Bacillota</taxon>
        <taxon>Bacilli</taxon>
        <taxon>Lactobacillales</taxon>
        <taxon>Streptococcaceae</taxon>
        <taxon>Lactococcus</taxon>
    </lineage>
</organism>
<comment type="caution">
    <text evidence="1">The sequence shown here is derived from an EMBL/GenBank/DDBJ whole genome shotgun (WGS) entry which is preliminary data.</text>
</comment>
<reference evidence="1 2" key="1">
    <citation type="submission" date="2024-03" db="EMBL/GenBank/DDBJ databases">
        <title>Mouse gut bacterial collection (mGBC) of GemPharmatech.</title>
        <authorList>
            <person name="He Y."/>
            <person name="Dong L."/>
            <person name="Wu D."/>
            <person name="Gao X."/>
            <person name="Lin Z."/>
        </authorList>
    </citation>
    <scope>NUCLEOTIDE SEQUENCE [LARGE SCALE GENOMIC DNA]</scope>
    <source>
        <strain evidence="1 2">20-218</strain>
    </source>
</reference>
<keyword evidence="2" id="KW-1185">Reference proteome</keyword>
<proteinExistence type="predicted"/>
<gene>
    <name evidence="1" type="ORF">AALM99_00340</name>
</gene>
<name>A0ABV4D7F8_9LACT</name>